<proteinExistence type="predicted"/>
<name>A0A1I5DUX1_9GAMM</name>
<keyword evidence="2" id="KW-1185">Reference proteome</keyword>
<evidence type="ECO:0000313" key="1">
    <source>
        <dbReference type="EMBL" id="SFO02997.1"/>
    </source>
</evidence>
<dbReference type="AlphaFoldDB" id="A0A1I5DUX1"/>
<sequence>MSVLEKINQLSFENPIHRLILLKILNSGNMDGIGERNISHEDMAHFCCCHSMVIFRETKNLENQGIIKVRKILTITDGKVKTAPFRAYELQELV</sequence>
<dbReference type="RefSeq" id="WP_245737420.1">
    <property type="nucleotide sequence ID" value="NZ_CAWRAH010000092.1"/>
</dbReference>
<reference evidence="2" key="1">
    <citation type="submission" date="2016-10" db="EMBL/GenBank/DDBJ databases">
        <authorList>
            <person name="Varghese N."/>
            <person name="Submissions S."/>
        </authorList>
    </citation>
    <scope>NUCLEOTIDE SEQUENCE [LARGE SCALE GENOMIC DNA]</scope>
    <source>
        <strain evidence="2">DSM 16522</strain>
    </source>
</reference>
<protein>
    <submittedName>
        <fullName evidence="1">Uncharacterized protein</fullName>
    </submittedName>
</protein>
<gene>
    <name evidence="1" type="ORF">SAMN05421579_14632</name>
</gene>
<dbReference type="STRING" id="53341.SAMN05421579_14632"/>
<organism evidence="1 2">
    <name type="scientific">Xenorhabdus japonica</name>
    <dbReference type="NCBI Taxonomy" id="53341"/>
    <lineage>
        <taxon>Bacteria</taxon>
        <taxon>Pseudomonadati</taxon>
        <taxon>Pseudomonadota</taxon>
        <taxon>Gammaproteobacteria</taxon>
        <taxon>Enterobacterales</taxon>
        <taxon>Morganellaceae</taxon>
        <taxon>Xenorhabdus</taxon>
    </lineage>
</organism>
<evidence type="ECO:0000313" key="2">
    <source>
        <dbReference type="Proteomes" id="UP000199011"/>
    </source>
</evidence>
<accession>A0A1I5DUX1</accession>
<dbReference type="EMBL" id="FOVO01000046">
    <property type="protein sequence ID" value="SFO02997.1"/>
    <property type="molecule type" value="Genomic_DNA"/>
</dbReference>
<dbReference type="Proteomes" id="UP000199011">
    <property type="component" value="Unassembled WGS sequence"/>
</dbReference>